<dbReference type="Gene3D" id="3.30.420.10">
    <property type="entry name" value="Ribonuclease H-like superfamily/Ribonuclease H"/>
    <property type="match status" value="1"/>
</dbReference>
<evidence type="ECO:0000313" key="4">
    <source>
        <dbReference type="Proteomes" id="UP000180098"/>
    </source>
</evidence>
<feature type="compositionally biased region" description="Basic and acidic residues" evidence="1">
    <location>
        <begin position="14"/>
        <end position="37"/>
    </location>
</feature>
<dbReference type="InterPro" id="IPR011990">
    <property type="entry name" value="TPR-like_helical_dom_sf"/>
</dbReference>
<protein>
    <recommendedName>
        <fullName evidence="2">YprB ribonuclease H-like domain-containing protein</fullName>
    </recommendedName>
</protein>
<feature type="region of interest" description="Disordered" evidence="1">
    <location>
        <begin position="1"/>
        <end position="37"/>
    </location>
</feature>
<evidence type="ECO:0000259" key="2">
    <source>
        <dbReference type="Pfam" id="PF13482"/>
    </source>
</evidence>
<dbReference type="GO" id="GO:0003676">
    <property type="term" value="F:nucleic acid binding"/>
    <property type="evidence" value="ECO:0007669"/>
    <property type="project" value="InterPro"/>
</dbReference>
<name>A0A1S2LKS1_9BACI</name>
<dbReference type="PANTHER" id="PTHR38462:SF1">
    <property type="entry name" value="YPRB RIBONUCLEASE H-LIKE DOMAIN-CONTAINING PROTEIN"/>
    <property type="match status" value="1"/>
</dbReference>
<dbReference type="Proteomes" id="UP000180098">
    <property type="component" value="Unassembled WGS sequence"/>
</dbReference>
<dbReference type="EMBL" id="MLQQ01000018">
    <property type="protein sequence ID" value="OIJ12986.1"/>
    <property type="molecule type" value="Genomic_DNA"/>
</dbReference>
<dbReference type="RefSeq" id="WP_071313293.1">
    <property type="nucleotide sequence ID" value="NZ_MLQQ01000018.1"/>
</dbReference>
<feature type="domain" description="YprB ribonuclease H-like" evidence="2">
    <location>
        <begin position="111"/>
        <end position="281"/>
    </location>
</feature>
<keyword evidence="4" id="KW-1185">Reference proteome</keyword>
<dbReference type="PANTHER" id="PTHR38462">
    <property type="entry name" value="EXONUCLEASE-LIKE PROTEIN"/>
    <property type="match status" value="1"/>
</dbReference>
<dbReference type="SUPFAM" id="SSF53098">
    <property type="entry name" value="Ribonuclease H-like"/>
    <property type="match status" value="1"/>
</dbReference>
<evidence type="ECO:0000256" key="1">
    <source>
        <dbReference type="SAM" id="MobiDB-lite"/>
    </source>
</evidence>
<dbReference type="Pfam" id="PF13482">
    <property type="entry name" value="RNase_H_2"/>
    <property type="match status" value="1"/>
</dbReference>
<dbReference type="SUPFAM" id="SSF48452">
    <property type="entry name" value="TPR-like"/>
    <property type="match status" value="1"/>
</dbReference>
<dbReference type="InterPro" id="IPR012337">
    <property type="entry name" value="RNaseH-like_sf"/>
</dbReference>
<dbReference type="InterPro" id="IPR038720">
    <property type="entry name" value="YprB_RNase_H-like_dom"/>
</dbReference>
<comment type="caution">
    <text evidence="3">The sequence shown here is derived from an EMBL/GenBank/DDBJ whole genome shotgun (WGS) entry which is preliminary data.</text>
</comment>
<sequence>MSLKNKLSRMKGHMQLDGRKASEQEQKNYEDHSNEKSDAKLPAKFNQWIPLKGKPLFLEEQYTIFREIHYPLDFQLGNTQLSELKEVVRLWEGADTDHPLSTKGIDAEQLIFFDTETTGLGGGTGNTIFLLGYCHLEDDVVKVKQFFLPGPADEAAMYFHFLQDVNDLSNLVTYNGKAFDWPQVKTRHTLVRDKVPLLPKFGHYDLLHAARRLWKDTLPSCRLTIVEKEILGIERVDDTPGSLAPLLYFDFLKEKDPKIIEGVLKHNEYDVLSLIVLYVQLSKRILNCEDVSSTMKEKYEIARWYEKVKEPMKAAEMYEEVVKSNVSCRDEALLALGLLLKKQKQRDEAMDCFEGVAIKENALAITACIELAKLFEHQFKDFDKALYYSERAYEQQKKAARLLREKKTLDDLKARIERLRKKR</sequence>
<dbReference type="AlphaFoldDB" id="A0A1S2LKS1"/>
<accession>A0A1S2LKS1</accession>
<evidence type="ECO:0000313" key="3">
    <source>
        <dbReference type="EMBL" id="OIJ12986.1"/>
    </source>
</evidence>
<dbReference type="Gene3D" id="1.25.40.10">
    <property type="entry name" value="Tetratricopeptide repeat domain"/>
    <property type="match status" value="1"/>
</dbReference>
<dbReference type="InterPro" id="IPR036397">
    <property type="entry name" value="RNaseH_sf"/>
</dbReference>
<gene>
    <name evidence="3" type="ORF">BKP35_09540</name>
</gene>
<feature type="compositionally biased region" description="Basic residues" evidence="1">
    <location>
        <begin position="1"/>
        <end position="12"/>
    </location>
</feature>
<reference evidence="3 4" key="1">
    <citation type="submission" date="2016-10" db="EMBL/GenBank/DDBJ databases">
        <title>Draft genome sequences of four alkaliphilic bacteria belonging to the Anaerobacillus genus.</title>
        <authorList>
            <person name="Bassil N.M."/>
            <person name="Lloyd J.R."/>
        </authorList>
    </citation>
    <scope>NUCLEOTIDE SEQUENCE [LARGE SCALE GENOMIC DNA]</scope>
    <source>
        <strain evidence="3 4">DSM 15340</strain>
    </source>
</reference>
<proteinExistence type="predicted"/>
<dbReference type="OrthoDB" id="9790530at2"/>
<organism evidence="3 4">
    <name type="scientific">Anaerobacillus arseniciselenatis</name>
    <dbReference type="NCBI Taxonomy" id="85682"/>
    <lineage>
        <taxon>Bacteria</taxon>
        <taxon>Bacillati</taxon>
        <taxon>Bacillota</taxon>
        <taxon>Bacilli</taxon>
        <taxon>Bacillales</taxon>
        <taxon>Bacillaceae</taxon>
        <taxon>Anaerobacillus</taxon>
    </lineage>
</organism>